<evidence type="ECO:0000313" key="3">
    <source>
        <dbReference type="Proteomes" id="UP000076738"/>
    </source>
</evidence>
<feature type="compositionally biased region" description="Acidic residues" evidence="1">
    <location>
        <begin position="154"/>
        <end position="164"/>
    </location>
</feature>
<gene>
    <name evidence="2" type="ORF">CALVIDRAFT_511338</name>
</gene>
<protein>
    <recommendedName>
        <fullName evidence="4">DUF1308 domain-containing protein</fullName>
    </recommendedName>
</protein>
<dbReference type="STRING" id="1330018.A0A167PT02"/>
<evidence type="ECO:0000256" key="1">
    <source>
        <dbReference type="SAM" id="MobiDB-lite"/>
    </source>
</evidence>
<sequence length="570" mass="62317">MELDDLISLRGQLVQALESIQALSTTSQLWRAPIIQPESPGENGAEVPGLKFFEGSVRREIETFDKFLADQYRSLSTFSTNALYYLAVWKEVLHAPPPILSIGRNFSLPKQNGRAKPSVKVDVVADEGRLWIRVNTIKNTRLLAELREIDAYVSEDESSEDEQGEASTSSAFVASRPAAELDNSVLRMARDLLAASASNSLPGGKEAPRIHMRLTRLEPRSEESGVILDPRIQETAQKLRAMGVSVELGERCSPGGFDNALCLLPTELRPTRKINLDLSLLIALISDLTHAPLPSSAAEASTRFRPLVRSWKERNAPAAKQLDAAEEESDSGDHSRALFAQLEQEMKRGLLDDMHDVLFPSSASLGSADVQFWTTNEAKQRCTSIVSKIGGTAERKRAAALFATDPVNPTHEMSAFWEASRYPAGYLPGLPVQTSDVSPSAPMPAEPFLARLANTCQSVLASVPEQASLAPSDPAKPIVPHLTAHTLRSFFQGAVEGMTTLTANKMSIRAVMREMRSIEAGGRGMASSAYDQIQQSEERTENQGGSQTTAWLWVVEPRSLAEGMRTDVIR</sequence>
<dbReference type="OrthoDB" id="14527at2759"/>
<feature type="region of interest" description="Disordered" evidence="1">
    <location>
        <begin position="154"/>
        <end position="173"/>
    </location>
</feature>
<accession>A0A167PT02</accession>
<evidence type="ECO:0008006" key="4">
    <source>
        <dbReference type="Google" id="ProtNLM"/>
    </source>
</evidence>
<proteinExistence type="predicted"/>
<dbReference type="EMBL" id="KV417273">
    <property type="protein sequence ID" value="KZO99095.1"/>
    <property type="molecule type" value="Genomic_DNA"/>
</dbReference>
<organism evidence="2 3">
    <name type="scientific">Calocera viscosa (strain TUFC12733)</name>
    <dbReference type="NCBI Taxonomy" id="1330018"/>
    <lineage>
        <taxon>Eukaryota</taxon>
        <taxon>Fungi</taxon>
        <taxon>Dikarya</taxon>
        <taxon>Basidiomycota</taxon>
        <taxon>Agaricomycotina</taxon>
        <taxon>Dacrymycetes</taxon>
        <taxon>Dacrymycetales</taxon>
        <taxon>Dacrymycetaceae</taxon>
        <taxon>Calocera</taxon>
    </lineage>
</organism>
<dbReference type="PANTHER" id="PTHR13379">
    <property type="entry name" value="UNCHARACTERIZED DUF1308"/>
    <property type="match status" value="1"/>
</dbReference>
<dbReference type="AlphaFoldDB" id="A0A167PT02"/>
<evidence type="ECO:0000313" key="2">
    <source>
        <dbReference type="EMBL" id="KZO99095.1"/>
    </source>
</evidence>
<name>A0A167PT02_CALVF</name>
<dbReference type="PANTHER" id="PTHR13379:SF0">
    <property type="entry name" value="UPF0415 PROTEIN C7ORF25"/>
    <property type="match status" value="1"/>
</dbReference>
<dbReference type="Proteomes" id="UP000076738">
    <property type="component" value="Unassembled WGS sequence"/>
</dbReference>
<feature type="region of interest" description="Disordered" evidence="1">
    <location>
        <begin position="526"/>
        <end position="548"/>
    </location>
</feature>
<reference evidence="2 3" key="1">
    <citation type="journal article" date="2016" name="Mol. Biol. Evol.">
        <title>Comparative Genomics of Early-Diverging Mushroom-Forming Fungi Provides Insights into the Origins of Lignocellulose Decay Capabilities.</title>
        <authorList>
            <person name="Nagy L.G."/>
            <person name="Riley R."/>
            <person name="Tritt A."/>
            <person name="Adam C."/>
            <person name="Daum C."/>
            <person name="Floudas D."/>
            <person name="Sun H."/>
            <person name="Yadav J.S."/>
            <person name="Pangilinan J."/>
            <person name="Larsson K.H."/>
            <person name="Matsuura K."/>
            <person name="Barry K."/>
            <person name="Labutti K."/>
            <person name="Kuo R."/>
            <person name="Ohm R.A."/>
            <person name="Bhattacharya S.S."/>
            <person name="Shirouzu T."/>
            <person name="Yoshinaga Y."/>
            <person name="Martin F.M."/>
            <person name="Grigoriev I.V."/>
            <person name="Hibbett D.S."/>
        </authorList>
    </citation>
    <scope>NUCLEOTIDE SEQUENCE [LARGE SCALE GENOMIC DNA]</scope>
    <source>
        <strain evidence="2 3">TUFC12733</strain>
    </source>
</reference>
<keyword evidence="3" id="KW-1185">Reference proteome</keyword>